<protein>
    <submittedName>
        <fullName evidence="2">Branched-chain amino acid transport protein</fullName>
    </submittedName>
</protein>
<sequence length="106" mass="11616">MDGKVLTVIIGMMIVTYIPRMLPLAILSRINISKGLLNWLSYVPVAVLSALLAPEILMKDGQLQINLSNTYLLAAIPCFIAGFYSKSIFLTVVTGMVTVVLLDKFI</sequence>
<evidence type="ECO:0000256" key="1">
    <source>
        <dbReference type="SAM" id="Phobius"/>
    </source>
</evidence>
<dbReference type="InterPro" id="IPR008407">
    <property type="entry name" value="Brnchd-chn_aa_trnsp_AzlD"/>
</dbReference>
<name>A0A1M4U592_9FIRM</name>
<accession>A0A1M4U592</accession>
<keyword evidence="3" id="KW-1185">Reference proteome</keyword>
<proteinExistence type="predicted"/>
<dbReference type="Proteomes" id="UP000184148">
    <property type="component" value="Unassembled WGS sequence"/>
</dbReference>
<feature type="transmembrane region" description="Helical" evidence="1">
    <location>
        <begin position="39"/>
        <end position="58"/>
    </location>
</feature>
<keyword evidence="1" id="KW-1133">Transmembrane helix</keyword>
<dbReference type="Pfam" id="PF05437">
    <property type="entry name" value="AzlD"/>
    <property type="match status" value="1"/>
</dbReference>
<organism evidence="2 3">
    <name type="scientific">Desulforamulus putei DSM 12395</name>
    <dbReference type="NCBI Taxonomy" id="1121429"/>
    <lineage>
        <taxon>Bacteria</taxon>
        <taxon>Bacillati</taxon>
        <taxon>Bacillota</taxon>
        <taxon>Clostridia</taxon>
        <taxon>Eubacteriales</taxon>
        <taxon>Peptococcaceae</taxon>
        <taxon>Desulforamulus</taxon>
    </lineage>
</organism>
<gene>
    <name evidence="2" type="ORF">SAMN02745133_00590</name>
</gene>
<evidence type="ECO:0000313" key="2">
    <source>
        <dbReference type="EMBL" id="SHE52001.1"/>
    </source>
</evidence>
<keyword evidence="1" id="KW-0472">Membrane</keyword>
<evidence type="ECO:0000313" key="3">
    <source>
        <dbReference type="Proteomes" id="UP000184148"/>
    </source>
</evidence>
<feature type="transmembrane region" description="Helical" evidence="1">
    <location>
        <begin position="70"/>
        <end position="102"/>
    </location>
</feature>
<dbReference type="AlphaFoldDB" id="A0A1M4U592"/>
<dbReference type="STRING" id="1121429.SAMN02745133_00590"/>
<dbReference type="OrthoDB" id="9811308at2"/>
<keyword evidence="1" id="KW-0812">Transmembrane</keyword>
<dbReference type="RefSeq" id="WP_073235452.1">
    <property type="nucleotide sequence ID" value="NZ_FQUY01000002.1"/>
</dbReference>
<feature type="transmembrane region" description="Helical" evidence="1">
    <location>
        <begin position="6"/>
        <end position="27"/>
    </location>
</feature>
<dbReference type="EMBL" id="FQUY01000002">
    <property type="protein sequence ID" value="SHE52001.1"/>
    <property type="molecule type" value="Genomic_DNA"/>
</dbReference>
<reference evidence="3" key="1">
    <citation type="submission" date="2016-11" db="EMBL/GenBank/DDBJ databases">
        <authorList>
            <person name="Varghese N."/>
            <person name="Submissions S."/>
        </authorList>
    </citation>
    <scope>NUCLEOTIDE SEQUENCE [LARGE SCALE GENOMIC DNA]</scope>
    <source>
        <strain evidence="3">DSM 12395</strain>
    </source>
</reference>